<dbReference type="AlphaFoldDB" id="A0A4Q2RJ82"/>
<sequence length="454" mass="48303">MKLKLSEPGVALSLLVHGSLLALLIVNIPWLADKPMDEQMPEAVPIETISQSDFNQIMKGEKSSKEVTKTPVTKADKVAEADEQHAEPPKPDVQKEAPPPPPPKPAAPTPPEPTPPVPTPPPPPPPPPPPQRPDPTPPPPLPPEAPTPPVPTPPEPPQKPAPAKPAPAKAAPTAPVPPERDPDAEVIRPAPPLPPKPVPVPVPVPTPPEPPKRAEVKPPKPPVPTPPKVPEVKVAEVKPPKTRPVEKPDQLAKLLDQAAAEPQPEAKPEPKSEPKPTPKPVHKAPAHAKPAPSQREAAADGTAEPTDQKAFDPTDISRILNSQPAGAPPSTGRQVSKVASRGATSGTAPKMSPTQSDALDGLLADQFKQCWSYLGLDHGRYIPEIKVSYAEDGSLQSEPTLLNRPSDPAARSLAESALRAVRQCNPLHIPAQFSPFYEQWRSRILRFDPAEMAG</sequence>
<proteinExistence type="predicted"/>
<feature type="compositionally biased region" description="Pro residues" evidence="1">
    <location>
        <begin position="189"/>
        <end position="209"/>
    </location>
</feature>
<name>A0A4Q2RJ82_9HYPH</name>
<feature type="compositionally biased region" description="Basic and acidic residues" evidence="1">
    <location>
        <begin position="59"/>
        <end position="95"/>
    </location>
</feature>
<dbReference type="Gene3D" id="3.30.1150.10">
    <property type="match status" value="1"/>
</dbReference>
<feature type="compositionally biased region" description="Pro residues" evidence="1">
    <location>
        <begin position="219"/>
        <end position="229"/>
    </location>
</feature>
<protein>
    <submittedName>
        <fullName evidence="3">Cell envelope biogenesis protein TolA</fullName>
    </submittedName>
</protein>
<feature type="compositionally biased region" description="Polar residues" evidence="1">
    <location>
        <begin position="342"/>
        <end position="354"/>
    </location>
</feature>
<reference evidence="3 4" key="1">
    <citation type="submission" date="2018-09" db="EMBL/GenBank/DDBJ databases">
        <authorList>
            <person name="Grouzdev D.S."/>
            <person name="Krutkina M.S."/>
        </authorList>
    </citation>
    <scope>NUCLEOTIDE SEQUENCE [LARGE SCALE GENOMIC DNA]</scope>
    <source>
        <strain evidence="3 4">RmlP001</strain>
    </source>
</reference>
<feature type="transmembrane region" description="Helical" evidence="2">
    <location>
        <begin position="12"/>
        <end position="32"/>
    </location>
</feature>
<keyword evidence="2" id="KW-0472">Membrane</keyword>
<keyword evidence="4" id="KW-1185">Reference proteome</keyword>
<keyword evidence="2" id="KW-1133">Transmembrane helix</keyword>
<reference evidence="3 4" key="2">
    <citation type="submission" date="2019-02" db="EMBL/GenBank/DDBJ databases">
        <title>'Lichenibacterium ramalinii' gen. nov. sp. nov., 'Lichenibacterium minor' gen. nov. sp. nov.</title>
        <authorList>
            <person name="Pankratov T."/>
        </authorList>
    </citation>
    <scope>NUCLEOTIDE SEQUENCE [LARGE SCALE GENOMIC DNA]</scope>
    <source>
        <strain evidence="3 4">RmlP001</strain>
    </source>
</reference>
<dbReference type="OrthoDB" id="7161229at2"/>
<organism evidence="3 4">
    <name type="scientific">Lichenibacterium ramalinae</name>
    <dbReference type="NCBI Taxonomy" id="2316527"/>
    <lineage>
        <taxon>Bacteria</taxon>
        <taxon>Pseudomonadati</taxon>
        <taxon>Pseudomonadota</taxon>
        <taxon>Alphaproteobacteria</taxon>
        <taxon>Hyphomicrobiales</taxon>
        <taxon>Lichenihabitantaceae</taxon>
        <taxon>Lichenibacterium</taxon>
    </lineage>
</organism>
<evidence type="ECO:0000256" key="1">
    <source>
        <dbReference type="SAM" id="MobiDB-lite"/>
    </source>
</evidence>
<dbReference type="EMBL" id="QYBC01000002">
    <property type="protein sequence ID" value="RYB07135.1"/>
    <property type="molecule type" value="Genomic_DNA"/>
</dbReference>
<evidence type="ECO:0000313" key="3">
    <source>
        <dbReference type="EMBL" id="RYB07135.1"/>
    </source>
</evidence>
<accession>A0A4Q2RJ82</accession>
<feature type="compositionally biased region" description="Basic and acidic residues" evidence="1">
    <location>
        <begin position="264"/>
        <end position="276"/>
    </location>
</feature>
<evidence type="ECO:0000256" key="2">
    <source>
        <dbReference type="SAM" id="Phobius"/>
    </source>
</evidence>
<feature type="compositionally biased region" description="Basic and acidic residues" evidence="1">
    <location>
        <begin position="230"/>
        <end position="250"/>
    </location>
</feature>
<keyword evidence="2" id="KW-0812">Transmembrane</keyword>
<dbReference type="Proteomes" id="UP000289411">
    <property type="component" value="Unassembled WGS sequence"/>
</dbReference>
<feature type="region of interest" description="Disordered" evidence="1">
    <location>
        <begin position="59"/>
        <end position="354"/>
    </location>
</feature>
<feature type="compositionally biased region" description="Low complexity" evidence="1">
    <location>
        <begin position="251"/>
        <end position="263"/>
    </location>
</feature>
<evidence type="ECO:0000313" key="4">
    <source>
        <dbReference type="Proteomes" id="UP000289411"/>
    </source>
</evidence>
<dbReference type="RefSeq" id="WP_129217705.1">
    <property type="nucleotide sequence ID" value="NZ_QYBC01000002.1"/>
</dbReference>
<dbReference type="PRINTS" id="PR01217">
    <property type="entry name" value="PRICHEXTENSN"/>
</dbReference>
<gene>
    <name evidence="3" type="ORF">D3272_03435</name>
</gene>
<comment type="caution">
    <text evidence="3">The sequence shown here is derived from an EMBL/GenBank/DDBJ whole genome shotgun (WGS) entry which is preliminary data.</text>
</comment>
<feature type="compositionally biased region" description="Pro residues" evidence="1">
    <location>
        <begin position="97"/>
        <end position="165"/>
    </location>
</feature>